<evidence type="ECO:0000256" key="4">
    <source>
        <dbReference type="SAM" id="Phobius"/>
    </source>
</evidence>
<dbReference type="EMBL" id="FOZP01000001">
    <property type="protein sequence ID" value="SFS34556.1"/>
    <property type="molecule type" value="Genomic_DNA"/>
</dbReference>
<dbReference type="GO" id="GO:0016853">
    <property type="term" value="F:isomerase activity"/>
    <property type="evidence" value="ECO:0007669"/>
    <property type="project" value="UniProtKB-KW"/>
</dbReference>
<dbReference type="Pfam" id="PF08534">
    <property type="entry name" value="Redoxin"/>
    <property type="match status" value="1"/>
</dbReference>
<protein>
    <submittedName>
        <fullName evidence="6">Thiol-disulfide isomerase or thioredoxin</fullName>
    </submittedName>
</protein>
<keyword evidence="7" id="KW-1185">Reference proteome</keyword>
<dbReference type="InterPro" id="IPR013766">
    <property type="entry name" value="Thioredoxin_domain"/>
</dbReference>
<feature type="transmembrane region" description="Helical" evidence="4">
    <location>
        <begin position="24"/>
        <end position="41"/>
    </location>
</feature>
<accession>A0A1I6P2X1</accession>
<keyword evidence="4" id="KW-1133">Transmembrane helix</keyword>
<dbReference type="PROSITE" id="PS51352">
    <property type="entry name" value="THIOREDOXIN_2"/>
    <property type="match status" value="1"/>
</dbReference>
<organism evidence="6 7">
    <name type="scientific">Lutibacter maritimus</name>
    <dbReference type="NCBI Taxonomy" id="593133"/>
    <lineage>
        <taxon>Bacteria</taxon>
        <taxon>Pseudomonadati</taxon>
        <taxon>Bacteroidota</taxon>
        <taxon>Flavobacteriia</taxon>
        <taxon>Flavobacteriales</taxon>
        <taxon>Flavobacteriaceae</taxon>
        <taxon>Lutibacter</taxon>
    </lineage>
</organism>
<keyword evidence="4" id="KW-0812">Transmembrane</keyword>
<dbReference type="STRING" id="593133.SAMN04488006_0845"/>
<comment type="subcellular location">
    <subcellularLocation>
        <location evidence="1">Cell envelope</location>
    </subcellularLocation>
</comment>
<dbReference type="InterPro" id="IPR017937">
    <property type="entry name" value="Thioredoxin_CS"/>
</dbReference>
<proteinExistence type="predicted"/>
<keyword evidence="4" id="KW-0472">Membrane</keyword>
<evidence type="ECO:0000259" key="5">
    <source>
        <dbReference type="PROSITE" id="PS51352"/>
    </source>
</evidence>
<feature type="domain" description="Thioredoxin" evidence="5">
    <location>
        <begin position="44"/>
        <end position="197"/>
    </location>
</feature>
<dbReference type="Gene3D" id="3.40.30.10">
    <property type="entry name" value="Glutaredoxin"/>
    <property type="match status" value="1"/>
</dbReference>
<keyword evidence="3" id="KW-0676">Redox-active center</keyword>
<evidence type="ECO:0000256" key="3">
    <source>
        <dbReference type="ARBA" id="ARBA00023284"/>
    </source>
</evidence>
<dbReference type="GO" id="GO:0016491">
    <property type="term" value="F:oxidoreductase activity"/>
    <property type="evidence" value="ECO:0007669"/>
    <property type="project" value="InterPro"/>
</dbReference>
<dbReference type="CDD" id="cd02966">
    <property type="entry name" value="TlpA_like_family"/>
    <property type="match status" value="1"/>
</dbReference>
<dbReference type="Proteomes" id="UP000199312">
    <property type="component" value="Unassembled WGS sequence"/>
</dbReference>
<keyword evidence="6" id="KW-0413">Isomerase</keyword>
<dbReference type="GO" id="GO:0017004">
    <property type="term" value="P:cytochrome complex assembly"/>
    <property type="evidence" value="ECO:0007669"/>
    <property type="project" value="UniProtKB-KW"/>
</dbReference>
<dbReference type="GO" id="GO:0030313">
    <property type="term" value="C:cell envelope"/>
    <property type="evidence" value="ECO:0007669"/>
    <property type="project" value="UniProtKB-SubCell"/>
</dbReference>
<evidence type="ECO:0000313" key="7">
    <source>
        <dbReference type="Proteomes" id="UP000199312"/>
    </source>
</evidence>
<keyword evidence="2" id="KW-0201">Cytochrome c-type biogenesis</keyword>
<dbReference type="InterPro" id="IPR050553">
    <property type="entry name" value="Thioredoxin_ResA/DsbE_sf"/>
</dbReference>
<name>A0A1I6P2X1_9FLAO</name>
<dbReference type="AlphaFoldDB" id="A0A1I6P2X1"/>
<dbReference type="InterPro" id="IPR036249">
    <property type="entry name" value="Thioredoxin-like_sf"/>
</dbReference>
<dbReference type="PANTHER" id="PTHR42852">
    <property type="entry name" value="THIOL:DISULFIDE INTERCHANGE PROTEIN DSBE"/>
    <property type="match status" value="1"/>
</dbReference>
<dbReference type="PANTHER" id="PTHR42852:SF17">
    <property type="entry name" value="THIOREDOXIN-LIKE PROTEIN HI_1115"/>
    <property type="match status" value="1"/>
</dbReference>
<dbReference type="SUPFAM" id="SSF52833">
    <property type="entry name" value="Thioredoxin-like"/>
    <property type="match status" value="1"/>
</dbReference>
<reference evidence="7" key="1">
    <citation type="submission" date="2016-10" db="EMBL/GenBank/DDBJ databases">
        <authorList>
            <person name="Varghese N."/>
            <person name="Submissions S."/>
        </authorList>
    </citation>
    <scope>NUCLEOTIDE SEQUENCE [LARGE SCALE GENOMIC DNA]</scope>
    <source>
        <strain evidence="7">DSM 24450</strain>
    </source>
</reference>
<evidence type="ECO:0000256" key="2">
    <source>
        <dbReference type="ARBA" id="ARBA00022748"/>
    </source>
</evidence>
<sequence>MLRNNILLITKTTLMKKILSKNNISNAIFIIALAIIIYPPTREWFMRQIAFSPSINTSKEKVIDNYQWQLKGLNTKSINFDELKDEVVFVNFWATWCPPCRAEMPIIQELYDTYKNKVSFVFVTNENWETVNSYFVKNDYNLPVYNSLSNPPQLFTETNSIPATYIINSKGIVLVNKTGAANWNSSKIRNLLDESIKNK</sequence>
<dbReference type="PROSITE" id="PS00194">
    <property type="entry name" value="THIOREDOXIN_1"/>
    <property type="match status" value="1"/>
</dbReference>
<evidence type="ECO:0000313" key="6">
    <source>
        <dbReference type="EMBL" id="SFS34556.1"/>
    </source>
</evidence>
<evidence type="ECO:0000256" key="1">
    <source>
        <dbReference type="ARBA" id="ARBA00004196"/>
    </source>
</evidence>
<gene>
    <name evidence="6" type="ORF">SAMN04488006_0845</name>
</gene>
<dbReference type="InterPro" id="IPR013740">
    <property type="entry name" value="Redoxin"/>
</dbReference>